<name>G0U8X8_TRYVY</name>
<evidence type="ECO:0000256" key="1">
    <source>
        <dbReference type="SAM" id="Coils"/>
    </source>
</evidence>
<reference evidence="2" key="1">
    <citation type="journal article" date="2012" name="Proc. Natl. Acad. Sci. U.S.A.">
        <title>Antigenic diversity is generated by distinct evolutionary mechanisms in African trypanosome species.</title>
        <authorList>
            <person name="Jackson A.P."/>
            <person name="Berry A."/>
            <person name="Aslett M."/>
            <person name="Allison H.C."/>
            <person name="Burton P."/>
            <person name="Vavrova-Anderson J."/>
            <person name="Brown R."/>
            <person name="Browne H."/>
            <person name="Corton N."/>
            <person name="Hauser H."/>
            <person name="Gamble J."/>
            <person name="Gilderthorp R."/>
            <person name="Marcello L."/>
            <person name="McQuillan J."/>
            <person name="Otto T.D."/>
            <person name="Quail M.A."/>
            <person name="Sanders M.J."/>
            <person name="van Tonder A."/>
            <person name="Ginger M.L."/>
            <person name="Field M.C."/>
            <person name="Barry J.D."/>
            <person name="Hertz-Fowler C."/>
            <person name="Berriman M."/>
        </authorList>
    </citation>
    <scope>NUCLEOTIDE SEQUENCE</scope>
    <source>
        <strain evidence="2">Y486</strain>
    </source>
</reference>
<dbReference type="VEuPathDB" id="TriTrypDB:TvY486_1115440"/>
<keyword evidence="1" id="KW-0175">Coiled coil</keyword>
<dbReference type="Pfam" id="PF08524">
    <property type="entry name" value="rRNA_processing"/>
    <property type="match status" value="1"/>
</dbReference>
<evidence type="ECO:0008006" key="3">
    <source>
        <dbReference type="Google" id="ProtNLM"/>
    </source>
</evidence>
<accession>G0U8X8</accession>
<dbReference type="OMA" id="INCIQRR"/>
<protein>
    <recommendedName>
        <fullName evidence="3">rRNA processing protein</fullName>
    </recommendedName>
</protein>
<gene>
    <name evidence="2" type="ORF">TVY486_1115440</name>
</gene>
<organism evidence="2">
    <name type="scientific">Trypanosoma vivax (strain Y486)</name>
    <dbReference type="NCBI Taxonomy" id="1055687"/>
    <lineage>
        <taxon>Eukaryota</taxon>
        <taxon>Discoba</taxon>
        <taxon>Euglenozoa</taxon>
        <taxon>Kinetoplastea</taxon>
        <taxon>Metakinetoplastina</taxon>
        <taxon>Trypanosomatida</taxon>
        <taxon>Trypanosomatidae</taxon>
        <taxon>Trypanosoma</taxon>
        <taxon>Duttonella</taxon>
    </lineage>
</organism>
<feature type="coiled-coil region" evidence="1">
    <location>
        <begin position="127"/>
        <end position="157"/>
    </location>
</feature>
<proteinExistence type="predicted"/>
<dbReference type="EMBL" id="HE573027">
    <property type="protein sequence ID" value="CCC54060.1"/>
    <property type="molecule type" value="Genomic_DNA"/>
</dbReference>
<dbReference type="InterPro" id="IPR013730">
    <property type="entry name" value="Fyv7/TAP26"/>
</dbReference>
<evidence type="ECO:0000313" key="2">
    <source>
        <dbReference type="EMBL" id="CCC54060.1"/>
    </source>
</evidence>
<dbReference type="AlphaFoldDB" id="G0U8X8"/>
<sequence>MENDRRNGVTRRQPPMLRAERQAAFRRNVRNEVLRHGREQKDAERRRMEEYRRLCKAEGIQSKRLEEYDALRKAESAALGEKLKQIDYDQSLTSTQKRKRKFNLKRNYAGRTVAEILQKQQKSHNALTKVEKIRQKRQEEIQAAREAKRERELAKTRCIQQRKMQNALYAQRTRKGQPVMSSRVEALLNKLQSSGGNE</sequence>